<dbReference type="SUPFAM" id="SSF81301">
    <property type="entry name" value="Nucleotidyltransferase"/>
    <property type="match status" value="1"/>
</dbReference>
<name>A0ABP4QBC8_9ACTN</name>
<evidence type="ECO:0000259" key="1">
    <source>
        <dbReference type="Pfam" id="PF01909"/>
    </source>
</evidence>
<comment type="caution">
    <text evidence="2">The sequence shown here is derived from an EMBL/GenBank/DDBJ whole genome shotgun (WGS) entry which is preliminary data.</text>
</comment>
<dbReference type="Gene3D" id="3.30.460.10">
    <property type="entry name" value="Beta Polymerase, domain 2"/>
    <property type="match status" value="1"/>
</dbReference>
<protein>
    <submittedName>
        <fullName evidence="2">Nucleotidyltransferase domain-containing protein</fullName>
    </submittedName>
</protein>
<gene>
    <name evidence="2" type="ORF">GCM10009742_57420</name>
</gene>
<sequence>MADTVLMDLARELVLELYPDARAAWLGGSVVRGDASPTSDLDITVLQDGPVLRKSIEYGGWPVELFVHTEKSLRYFADKDQARRQPTMMRLVGESVVLVDTDGSGARLQQEFLAEVAAGPEPLTADELSLLRYTITDLLEDFASAVGDVRLAVATVLWQQAAQLLLTGSGHWSGTGKGLLREVAAYDSVHGSDYAEALLGGVRAEDSRLVAVVDRILADHGGRLFAGFVILPTPQEIVGFRV</sequence>
<proteinExistence type="predicted"/>
<dbReference type="CDD" id="cd05403">
    <property type="entry name" value="NT_KNTase_like"/>
    <property type="match status" value="1"/>
</dbReference>
<dbReference type="Proteomes" id="UP001500190">
    <property type="component" value="Unassembled WGS sequence"/>
</dbReference>
<accession>A0ABP4QBC8</accession>
<feature type="domain" description="Polymerase nucleotidyl transferase" evidence="1">
    <location>
        <begin position="11"/>
        <end position="58"/>
    </location>
</feature>
<organism evidence="2 3">
    <name type="scientific">Kribbella karoonensis</name>
    <dbReference type="NCBI Taxonomy" id="324851"/>
    <lineage>
        <taxon>Bacteria</taxon>
        <taxon>Bacillati</taxon>
        <taxon>Actinomycetota</taxon>
        <taxon>Actinomycetes</taxon>
        <taxon>Propionibacteriales</taxon>
        <taxon>Kribbellaceae</taxon>
        <taxon>Kribbella</taxon>
    </lineage>
</organism>
<dbReference type="InterPro" id="IPR043519">
    <property type="entry name" value="NT_sf"/>
</dbReference>
<evidence type="ECO:0000313" key="2">
    <source>
        <dbReference type="EMBL" id="GAA1601770.1"/>
    </source>
</evidence>
<evidence type="ECO:0000313" key="3">
    <source>
        <dbReference type="Proteomes" id="UP001500190"/>
    </source>
</evidence>
<dbReference type="InterPro" id="IPR002934">
    <property type="entry name" value="Polymerase_NTP_transf_dom"/>
</dbReference>
<keyword evidence="3" id="KW-1185">Reference proteome</keyword>
<reference evidence="3" key="1">
    <citation type="journal article" date="2019" name="Int. J. Syst. Evol. Microbiol.">
        <title>The Global Catalogue of Microorganisms (GCM) 10K type strain sequencing project: providing services to taxonomists for standard genome sequencing and annotation.</title>
        <authorList>
            <consortium name="The Broad Institute Genomics Platform"/>
            <consortium name="The Broad Institute Genome Sequencing Center for Infectious Disease"/>
            <person name="Wu L."/>
            <person name="Ma J."/>
        </authorList>
    </citation>
    <scope>NUCLEOTIDE SEQUENCE [LARGE SCALE GENOMIC DNA]</scope>
    <source>
        <strain evidence="3">JCM 14304</strain>
    </source>
</reference>
<dbReference type="Pfam" id="PF01909">
    <property type="entry name" value="NTP_transf_2"/>
    <property type="match status" value="1"/>
</dbReference>
<dbReference type="EMBL" id="BAAAND010000008">
    <property type="protein sequence ID" value="GAA1601770.1"/>
    <property type="molecule type" value="Genomic_DNA"/>
</dbReference>